<dbReference type="NCBIfam" id="TIGR03363">
    <property type="entry name" value="VI_chp_8"/>
    <property type="match status" value="1"/>
</dbReference>
<sequence length="366" mass="40881">MAEGIEALTHPEMKARLTALLQPIQDGNPCGEPVRYSPEYDQLRELRREDDPTLPAGVWESDLKKADWMGVERLAQEVLIARSKDLMVAAWLGESWLHLLGLSGLEAALTLVLHYCESYWDDLHPQPRDGDMSFRAAPLEWLAKCYASTVEMRMPLLASSGGDHALTLAHWRDLKRRLGKGETADEMAKARQEMRLLEERVRAQPGSVGKDGLDALAGSRSALQRLEEWCEHAMAEETPSFGALWHTLDQLAHALNELAAMCPDDGLREQSAPSIAAQVDKPSAHSVEIDVAVPAAAREPASREEAYRQLRRIADYLARTEPHSPVPYLIQRAVEWGDKPLRELLAELLDSDAESRRLWSLLGVLP</sequence>
<proteinExistence type="predicted"/>
<comment type="caution">
    <text evidence="2">The sequence shown here is derived from an EMBL/GenBank/DDBJ whole genome shotgun (WGS) entry which is preliminary data.</text>
</comment>
<dbReference type="InterPro" id="IPR010657">
    <property type="entry name" value="ImpA_N"/>
</dbReference>
<evidence type="ECO:0000259" key="1">
    <source>
        <dbReference type="Pfam" id="PF06812"/>
    </source>
</evidence>
<dbReference type="RefSeq" id="WP_340224839.1">
    <property type="nucleotide sequence ID" value="NZ_JAVFJF020000030.1"/>
</dbReference>
<dbReference type="PANTHER" id="PTHR37951:SF1">
    <property type="entry name" value="TYPE VI SECRETION SYSTEM COMPONENT TSSA1"/>
    <property type="match status" value="1"/>
</dbReference>
<dbReference type="Proteomes" id="UP001224516">
    <property type="component" value="Unassembled WGS sequence"/>
</dbReference>
<dbReference type="PANTHER" id="PTHR37951">
    <property type="entry name" value="CYTOPLASMIC PROTEIN-RELATED"/>
    <property type="match status" value="1"/>
</dbReference>
<dbReference type="Pfam" id="PF06812">
    <property type="entry name" value="ImpA_N"/>
    <property type="match status" value="1"/>
</dbReference>
<gene>
    <name evidence="2" type="primary">tssA</name>
    <name evidence="2" type="ORF">QCL97_014225</name>
</gene>
<keyword evidence="3" id="KW-1185">Reference proteome</keyword>
<reference evidence="2 3" key="1">
    <citation type="submission" date="2023-12" db="EMBL/GenBank/DDBJ databases">
        <title>Evaluation and characterization of a potential secondary metabolite violacein from indigenous Chromobacterium amazonense SAM215.</title>
        <authorList>
            <person name="Tarafdar M.R."/>
            <person name="Abedin S.M."/>
            <person name="Atiqua A."/>
            <person name="Saha A."/>
            <person name="Khan S.N."/>
        </authorList>
    </citation>
    <scope>NUCLEOTIDE SEQUENCE [LARGE SCALE GENOMIC DNA]</scope>
    <source>
        <strain evidence="2 3">SAM215</strain>
    </source>
</reference>
<dbReference type="InterPro" id="IPR017740">
    <property type="entry name" value="TssA-like"/>
</dbReference>
<organism evidence="2 3">
    <name type="scientific">Chromobacterium amazonense</name>
    <dbReference type="NCBI Taxonomy" id="1382803"/>
    <lineage>
        <taxon>Bacteria</taxon>
        <taxon>Pseudomonadati</taxon>
        <taxon>Pseudomonadota</taxon>
        <taxon>Betaproteobacteria</taxon>
        <taxon>Neisseriales</taxon>
        <taxon>Chromobacteriaceae</taxon>
        <taxon>Chromobacterium</taxon>
    </lineage>
</organism>
<evidence type="ECO:0000313" key="3">
    <source>
        <dbReference type="Proteomes" id="UP001224516"/>
    </source>
</evidence>
<name>A0ABU8V487_9NEIS</name>
<accession>A0ABU8V487</accession>
<dbReference type="EMBL" id="JAVFJF020000030">
    <property type="protein sequence ID" value="MEJ8675889.1"/>
    <property type="molecule type" value="Genomic_DNA"/>
</dbReference>
<feature type="domain" description="ImpA N-terminal" evidence="1">
    <location>
        <begin position="21"/>
        <end position="143"/>
    </location>
</feature>
<evidence type="ECO:0000313" key="2">
    <source>
        <dbReference type="EMBL" id="MEJ8675889.1"/>
    </source>
</evidence>
<protein>
    <submittedName>
        <fullName evidence="2">Type VI secretion system protein TssA</fullName>
    </submittedName>
</protein>